<dbReference type="Pfam" id="PF01167">
    <property type="entry name" value="Tub"/>
    <property type="match status" value="1"/>
</dbReference>
<proteinExistence type="inferred from homology"/>
<reference evidence="3" key="1">
    <citation type="submission" date="2016-10" db="EMBL/GenBank/DDBJ databases">
        <authorList>
            <person name="Benchimol M."/>
            <person name="Almeida L.G."/>
            <person name="Vasconcelos A.T."/>
            <person name="Perreira-Neves A."/>
            <person name="Rosa I.A."/>
            <person name="Tasca T."/>
            <person name="Bogo M.R."/>
            <person name="de Souza W."/>
        </authorList>
    </citation>
    <scope>NUCLEOTIDE SEQUENCE [LARGE SCALE GENOMIC DNA]</scope>
    <source>
        <strain evidence="3">K</strain>
    </source>
</reference>
<comment type="caution">
    <text evidence="3">The sequence shown here is derived from an EMBL/GenBank/DDBJ whole genome shotgun (WGS) entry which is preliminary data.</text>
</comment>
<dbReference type="InterPro" id="IPR000007">
    <property type="entry name" value="Tubby_C"/>
</dbReference>
<accession>A0A1J4J9N7</accession>
<dbReference type="SUPFAM" id="SSF54518">
    <property type="entry name" value="Tubby C-terminal domain-like"/>
    <property type="match status" value="1"/>
</dbReference>
<dbReference type="PANTHER" id="PTHR16517">
    <property type="entry name" value="TUBBY-RELATED"/>
    <property type="match status" value="1"/>
</dbReference>
<dbReference type="RefSeq" id="XP_068347093.1">
    <property type="nucleotide sequence ID" value="XM_068512873.1"/>
</dbReference>
<dbReference type="InterPro" id="IPR025659">
    <property type="entry name" value="Tubby-like_C"/>
</dbReference>
<dbReference type="OrthoDB" id="8775810at2759"/>
<dbReference type="PANTHER" id="PTHR16517:SF7">
    <property type="entry name" value="PROTEIN KING TUBBY"/>
    <property type="match status" value="1"/>
</dbReference>
<evidence type="ECO:0000259" key="2">
    <source>
        <dbReference type="Pfam" id="PF01167"/>
    </source>
</evidence>
<feature type="domain" description="Tubby C-terminal" evidence="2">
    <location>
        <begin position="161"/>
        <end position="293"/>
    </location>
</feature>
<sequence>MTQTQEEALASQAVKYVPWAPSWEEGIEIHSGLRSNASLATLAQRNFTDTERELLHRGVELMVGVKEAQVMDRPDIISQIIDPASTHSTSHFLVAHNPGPVDILTIQKEGDATILLEAERIKDPSSKLIWKITSPLGEIGNCGVYTPDKHMSFYLLRDGFEEAAIYYRKASGNTNLRCFDVVVPSLQRDTGKHVPIRFDDKSSYLLAQAPLQTVPNDCIKMSVREPQQKDGRWVLMFNGRVKRTSARNFILVHPAQPSREILLCGKCGVKQFVFDLNWPLSLIQGFGIYLTLFSKPKPH</sequence>
<evidence type="ECO:0000313" key="3">
    <source>
        <dbReference type="EMBL" id="OHS93956.1"/>
    </source>
</evidence>
<name>A0A1J4J9N7_9EUKA</name>
<gene>
    <name evidence="3" type="ORF">TRFO_39855</name>
</gene>
<evidence type="ECO:0000313" key="4">
    <source>
        <dbReference type="Proteomes" id="UP000179807"/>
    </source>
</evidence>
<dbReference type="Gene3D" id="3.20.90.10">
    <property type="entry name" value="Tubby Protein, Chain A"/>
    <property type="match status" value="1"/>
</dbReference>
<dbReference type="VEuPathDB" id="TrichDB:TRFO_39855"/>
<dbReference type="PRINTS" id="PR01573">
    <property type="entry name" value="SUPERTUBBY"/>
</dbReference>
<protein>
    <recommendedName>
        <fullName evidence="2">Tubby C-terminal domain-containing protein</fullName>
    </recommendedName>
</protein>
<keyword evidence="4" id="KW-1185">Reference proteome</keyword>
<organism evidence="3 4">
    <name type="scientific">Tritrichomonas foetus</name>
    <dbReference type="NCBI Taxonomy" id="1144522"/>
    <lineage>
        <taxon>Eukaryota</taxon>
        <taxon>Metamonada</taxon>
        <taxon>Parabasalia</taxon>
        <taxon>Tritrichomonadida</taxon>
        <taxon>Tritrichomonadidae</taxon>
        <taxon>Tritrichomonas</taxon>
    </lineage>
</organism>
<comment type="similarity">
    <text evidence="1">Belongs to the TUB family.</text>
</comment>
<dbReference type="GeneID" id="94847577"/>
<evidence type="ECO:0000256" key="1">
    <source>
        <dbReference type="ARBA" id="ARBA00007129"/>
    </source>
</evidence>
<dbReference type="EMBL" id="MLAK01001360">
    <property type="protein sequence ID" value="OHS93956.1"/>
    <property type="molecule type" value="Genomic_DNA"/>
</dbReference>
<dbReference type="AlphaFoldDB" id="A0A1J4J9N7"/>
<dbReference type="Proteomes" id="UP000179807">
    <property type="component" value="Unassembled WGS sequence"/>
</dbReference>